<organism evidence="3 4">
    <name type="scientific">Candidatus Lachnoclostridium pullistercoris</name>
    <dbReference type="NCBI Taxonomy" id="2838632"/>
    <lineage>
        <taxon>Bacteria</taxon>
        <taxon>Bacillati</taxon>
        <taxon>Bacillota</taxon>
        <taxon>Clostridia</taxon>
        <taxon>Lachnospirales</taxon>
        <taxon>Lachnospiraceae</taxon>
    </lineage>
</organism>
<accession>A0A9D2PBP7</accession>
<protein>
    <recommendedName>
        <fullName evidence="5">Chromosome partition protein Smc</fullName>
    </recommendedName>
</protein>
<name>A0A9D2PBP7_9FIRM</name>
<comment type="caution">
    <text evidence="3">The sequence shown here is derived from an EMBL/GenBank/DDBJ whole genome shotgun (WGS) entry which is preliminary data.</text>
</comment>
<evidence type="ECO:0008006" key="5">
    <source>
        <dbReference type="Google" id="ProtNLM"/>
    </source>
</evidence>
<proteinExistence type="predicted"/>
<dbReference type="Proteomes" id="UP000823883">
    <property type="component" value="Unassembled WGS sequence"/>
</dbReference>
<keyword evidence="2" id="KW-0732">Signal</keyword>
<dbReference type="EMBL" id="DWWL01000046">
    <property type="protein sequence ID" value="HJC47841.1"/>
    <property type="molecule type" value="Genomic_DNA"/>
</dbReference>
<evidence type="ECO:0000313" key="4">
    <source>
        <dbReference type="Proteomes" id="UP000823883"/>
    </source>
</evidence>
<evidence type="ECO:0000256" key="1">
    <source>
        <dbReference type="SAM" id="MobiDB-lite"/>
    </source>
</evidence>
<feature type="region of interest" description="Disordered" evidence="1">
    <location>
        <begin position="686"/>
        <end position="710"/>
    </location>
</feature>
<gene>
    <name evidence="3" type="ORF">IAA04_07300</name>
</gene>
<sequence>MRDRRRVGRMCRRTGKTVTAAVLAVSMAVLGAVPQEISLGAEPAAAVDETMYVNLDYYGAKTDVSVVKGCTTNGVRSFTDYGAYEKVVNMTDSRQPTLNEDGVTWEFDGENERFYYEGVMNPDGVELPWTFDVSYKLNGVEKRAEELAGASGLVEIHVAAEPNEKASEYYKNNMVLSVIFPVDMSECYSVDAPGAQLQSIGTESVAVFMALPGESGDFTIRIGTDEYESIGVLMMMVPGRLDALDNIKELKEAKDTWRKDGDQMYESIDRLLGTLESMRGDVNQMKDGLTALDRAREIASQNRSAIESSADAALNELDQMTVWTAALVPYLQTARQAVTDINADTSCMSENLNALEGELDDLYGRMGGLRDNLRKISDGIPTLSQEEKAALLAQIQAAASEAAKKAGQIGDLLDQISQSYENADEKWSELKESLSYAESGDYETGADGEDSLATPSEEPYWIPEEGSEEYEAMDESLEALRNNPYLEEVREMLNQAEMILGDARTVQGAASSVIDSINGALLTAQDTAEDGAKVLSSLRGADEQLVYVLEDMRNVIGTVNGYVPDMMEALRSTEDLMTGLSRTIDSTHSFLSVVDSTLNAAGDSIDEGARASLQSARELLNKSLQMLDDTAQVRAAGADMKETLDGQLDKFEEENRFLNMDPEAEMLSFTSEKNPEPNSLQIIVRTDEISEDSSPTDISDEESAETAEEGPFQRMWNVLVKMVEAIVDIFKNR</sequence>
<reference evidence="3" key="1">
    <citation type="journal article" date="2021" name="PeerJ">
        <title>Extensive microbial diversity within the chicken gut microbiome revealed by metagenomics and culture.</title>
        <authorList>
            <person name="Gilroy R."/>
            <person name="Ravi A."/>
            <person name="Getino M."/>
            <person name="Pursley I."/>
            <person name="Horton D.L."/>
            <person name="Alikhan N.F."/>
            <person name="Baker D."/>
            <person name="Gharbi K."/>
            <person name="Hall N."/>
            <person name="Watson M."/>
            <person name="Adriaenssens E.M."/>
            <person name="Foster-Nyarko E."/>
            <person name="Jarju S."/>
            <person name="Secka A."/>
            <person name="Antonio M."/>
            <person name="Oren A."/>
            <person name="Chaudhuri R.R."/>
            <person name="La Ragione R."/>
            <person name="Hildebrand F."/>
            <person name="Pallen M.J."/>
        </authorList>
    </citation>
    <scope>NUCLEOTIDE SEQUENCE</scope>
    <source>
        <strain evidence="3">CHK183-5548</strain>
    </source>
</reference>
<dbReference type="AlphaFoldDB" id="A0A9D2PBP7"/>
<feature type="compositionally biased region" description="Acidic residues" evidence="1">
    <location>
        <begin position="698"/>
        <end position="708"/>
    </location>
</feature>
<feature type="chain" id="PRO_5039171374" description="Chromosome partition protein Smc" evidence="2">
    <location>
        <begin position="32"/>
        <end position="733"/>
    </location>
</feature>
<evidence type="ECO:0000313" key="3">
    <source>
        <dbReference type="EMBL" id="HJC47841.1"/>
    </source>
</evidence>
<feature type="region of interest" description="Disordered" evidence="1">
    <location>
        <begin position="440"/>
        <end position="459"/>
    </location>
</feature>
<feature type="signal peptide" evidence="2">
    <location>
        <begin position="1"/>
        <end position="31"/>
    </location>
</feature>
<feature type="compositionally biased region" description="Acidic residues" evidence="1">
    <location>
        <begin position="440"/>
        <end position="450"/>
    </location>
</feature>
<evidence type="ECO:0000256" key="2">
    <source>
        <dbReference type="SAM" id="SignalP"/>
    </source>
</evidence>
<reference evidence="3" key="2">
    <citation type="submission" date="2021-04" db="EMBL/GenBank/DDBJ databases">
        <authorList>
            <person name="Gilroy R."/>
        </authorList>
    </citation>
    <scope>NUCLEOTIDE SEQUENCE</scope>
    <source>
        <strain evidence="3">CHK183-5548</strain>
    </source>
</reference>